<proteinExistence type="predicted"/>
<reference evidence="2" key="1">
    <citation type="submission" date="2025-08" db="UniProtKB">
        <authorList>
            <consortium name="RefSeq"/>
        </authorList>
    </citation>
    <scope>IDENTIFICATION</scope>
    <source>
        <tissue evidence="2">Testes</tissue>
    </source>
</reference>
<sequence length="390" mass="44924">MCKNQRGLDDKSLDALVEKYGKDKLLESMTEEERAEFEKMYQRVLCSDNYRGLKYMLERGCPVDMEFREAYGGMKFEVGEYLKETRIATITGSMTDPPFNPITPLAIVSICSEMDKEPKLLKLLIEYGLDLRKCKKSEYGEVSRERYRGVKNASALYCATVRCNTELVTMLLENGHPPEDELLYVLSTRRYLAHTPREKEILSLLIKHGCDVNARKGENGNTLAHMALALWFCYVEGLLKNCDDLDEGPFGGVQLTAKQWIFLNLEKMFLTNYIEFLGNHGFDFNGKNDRQQTLLHIFFKNVRMLKEIFPRPFLVVGHIIKDLLPMIVDKVDDVNTVDSDGKTVLDEFITGARKDLLVVYKPTNFEWLKTLIMKGACFSPIDYYDLIMIQ</sequence>
<dbReference type="Gene3D" id="1.25.40.20">
    <property type="entry name" value="Ankyrin repeat-containing domain"/>
    <property type="match status" value="1"/>
</dbReference>
<dbReference type="GeneID" id="102804310"/>
<dbReference type="SUPFAM" id="SSF48403">
    <property type="entry name" value="Ankyrin repeat"/>
    <property type="match status" value="1"/>
</dbReference>
<organism evidence="1 2">
    <name type="scientific">Saccoglossus kowalevskii</name>
    <name type="common">Acorn worm</name>
    <dbReference type="NCBI Taxonomy" id="10224"/>
    <lineage>
        <taxon>Eukaryota</taxon>
        <taxon>Metazoa</taxon>
        <taxon>Hemichordata</taxon>
        <taxon>Enteropneusta</taxon>
        <taxon>Harrimaniidae</taxon>
        <taxon>Saccoglossus</taxon>
    </lineage>
</organism>
<keyword evidence="1" id="KW-1185">Reference proteome</keyword>
<accession>A0ABM0LY17</accession>
<dbReference type="RefSeq" id="XP_006812658.1">
    <property type="nucleotide sequence ID" value="XM_006812595.1"/>
</dbReference>
<gene>
    <name evidence="2" type="primary">LOC102804310</name>
</gene>
<name>A0ABM0LY17_SACKO</name>
<dbReference type="InterPro" id="IPR036770">
    <property type="entry name" value="Ankyrin_rpt-contain_sf"/>
</dbReference>
<evidence type="ECO:0000313" key="2">
    <source>
        <dbReference type="RefSeq" id="XP_006812658.1"/>
    </source>
</evidence>
<evidence type="ECO:0000313" key="1">
    <source>
        <dbReference type="Proteomes" id="UP000694865"/>
    </source>
</evidence>
<protein>
    <submittedName>
        <fullName evidence="2">Uncharacterized protein LOC102804310</fullName>
    </submittedName>
</protein>
<dbReference type="Proteomes" id="UP000694865">
    <property type="component" value="Unplaced"/>
</dbReference>